<protein>
    <submittedName>
        <fullName evidence="2">PE family protein</fullName>
    </submittedName>
</protein>
<evidence type="ECO:0000313" key="2">
    <source>
        <dbReference type="EMBL" id="SPM27145.1"/>
    </source>
</evidence>
<accession>A0A2U3N6K9</accession>
<reference evidence="2 3" key="1">
    <citation type="submission" date="2017-01" db="EMBL/GenBank/DDBJ databases">
        <authorList>
            <consortium name="Urmite Genomes"/>
        </authorList>
    </citation>
    <scope>NUCLEOTIDE SEQUENCE [LARGE SCALE GENOMIC DNA]</scope>
    <source>
        <strain evidence="2 3">AB308</strain>
    </source>
</reference>
<proteinExistence type="predicted"/>
<dbReference type="InterPro" id="IPR038332">
    <property type="entry name" value="PPE_sf"/>
</dbReference>
<dbReference type="InterPro" id="IPR000084">
    <property type="entry name" value="PE-PGRS_N"/>
</dbReference>
<evidence type="ECO:0000313" key="3">
    <source>
        <dbReference type="Proteomes" id="UP000241595"/>
    </source>
</evidence>
<name>A0A2U3N6K9_9MYCO</name>
<dbReference type="AlphaFoldDB" id="A0A2U3N6K9"/>
<evidence type="ECO:0000259" key="1">
    <source>
        <dbReference type="Pfam" id="PF00934"/>
    </source>
</evidence>
<organism evidence="2 3">
    <name type="scientific">Mycobacterium terramassiliense</name>
    <dbReference type="NCBI Taxonomy" id="1841859"/>
    <lineage>
        <taxon>Bacteria</taxon>
        <taxon>Bacillati</taxon>
        <taxon>Actinomycetota</taxon>
        <taxon>Actinomycetes</taxon>
        <taxon>Mycobacteriales</taxon>
        <taxon>Mycobacteriaceae</taxon>
        <taxon>Mycobacterium</taxon>
    </lineage>
</organism>
<dbReference type="STRING" id="1841859.GCA_900157385_00616"/>
<gene>
    <name evidence="2" type="ORF">MTAB308_620</name>
</gene>
<feature type="domain" description="PE" evidence="1">
    <location>
        <begin position="4"/>
        <end position="94"/>
    </location>
</feature>
<feature type="non-terminal residue" evidence="2">
    <location>
        <position position="1"/>
    </location>
</feature>
<dbReference type="EMBL" id="FTRV01000009">
    <property type="protein sequence ID" value="SPM27145.1"/>
    <property type="molecule type" value="Genomic_DNA"/>
</dbReference>
<dbReference type="Pfam" id="PF00934">
    <property type="entry name" value="PE"/>
    <property type="match status" value="1"/>
</dbReference>
<sequence length="177" mass="17005">VSYLVTAPDEVGAAAQNLAGIRSLLAGSAASAAAPTTAVAAAAQDEVSASVAAMFNDFGQEFQIINAQANEFHGEFVGLVKAGAGAYQSTEAANAAATALGATNAPVQGLLGHSIQGVAGATQPAAADLSLPPSFGGGDPGIPSLVTGGVQTLPSSLGGGRLTVPPVLTGGLLGRRG</sequence>
<keyword evidence="3" id="KW-1185">Reference proteome</keyword>
<dbReference type="Proteomes" id="UP000241595">
    <property type="component" value="Unassembled WGS sequence"/>
</dbReference>
<dbReference type="SUPFAM" id="SSF140459">
    <property type="entry name" value="PE/PPE dimer-like"/>
    <property type="match status" value="1"/>
</dbReference>
<dbReference type="Gene3D" id="1.10.287.850">
    <property type="entry name" value="HP0062-like domain"/>
    <property type="match status" value="1"/>
</dbReference>